<evidence type="ECO:0000313" key="3">
    <source>
        <dbReference type="Proteomes" id="UP000681610"/>
    </source>
</evidence>
<keyword evidence="1" id="KW-0732">Signal</keyword>
<evidence type="ECO:0008006" key="4">
    <source>
        <dbReference type="Google" id="ProtNLM"/>
    </source>
</evidence>
<evidence type="ECO:0000313" key="2">
    <source>
        <dbReference type="EMBL" id="MBO1884468.1"/>
    </source>
</evidence>
<accession>A0ABS3PYQ9</accession>
<proteinExistence type="predicted"/>
<feature type="signal peptide" evidence="1">
    <location>
        <begin position="1"/>
        <end position="17"/>
    </location>
</feature>
<feature type="chain" id="PRO_5045995464" description="Sugar-binding protein" evidence="1">
    <location>
        <begin position="18"/>
        <end position="282"/>
    </location>
</feature>
<evidence type="ECO:0000256" key="1">
    <source>
        <dbReference type="SAM" id="SignalP"/>
    </source>
</evidence>
<reference evidence="2 3" key="1">
    <citation type="submission" date="2021-03" db="EMBL/GenBank/DDBJ databases">
        <title>Isolation and description of Capnocytophaga bilenii sp. nov., a novel Capnocytophaga species, isolated from a gingivitis subject.</title>
        <authorList>
            <person name="Antezack A."/>
            <person name="Monnet-Corti V."/>
            <person name="La Scola B."/>
        </authorList>
    </citation>
    <scope>NUCLEOTIDE SEQUENCE [LARGE SCALE GENOMIC DNA]</scope>
    <source>
        <strain evidence="2 3">Marseille-Q4570</strain>
    </source>
</reference>
<name>A0ABS3PYQ9_9FLAO</name>
<protein>
    <recommendedName>
        <fullName evidence="4">Sugar-binding protein</fullName>
    </recommendedName>
</protein>
<gene>
    <name evidence="2" type="ORF">J4N46_08575</name>
</gene>
<comment type="caution">
    <text evidence="2">The sequence shown here is derived from an EMBL/GenBank/DDBJ whole genome shotgun (WGS) entry which is preliminary data.</text>
</comment>
<dbReference type="RefSeq" id="WP_208058954.1">
    <property type="nucleotide sequence ID" value="NZ_JAGDYP010000006.1"/>
</dbReference>
<dbReference type="Proteomes" id="UP000681610">
    <property type="component" value="Unassembled WGS sequence"/>
</dbReference>
<organism evidence="2 3">
    <name type="scientific">Capnocytophaga bilenii</name>
    <dbReference type="NCBI Taxonomy" id="2819369"/>
    <lineage>
        <taxon>Bacteria</taxon>
        <taxon>Pseudomonadati</taxon>
        <taxon>Bacteroidota</taxon>
        <taxon>Flavobacteriia</taxon>
        <taxon>Flavobacteriales</taxon>
        <taxon>Flavobacteriaceae</taxon>
        <taxon>Capnocytophaga</taxon>
    </lineage>
</organism>
<keyword evidence="3" id="KW-1185">Reference proteome</keyword>
<dbReference type="EMBL" id="JAGDYP010000006">
    <property type="protein sequence ID" value="MBO1884468.1"/>
    <property type="molecule type" value="Genomic_DNA"/>
</dbReference>
<sequence>MKYITFLLVAIATSVSAQNMHYPTTDLQLSNLKGKVKSLRAIPYTVANGKKAAIETDLDTVAKIANLDNLQKDYNPEGYTTQTRFFLQNGELYGRMENHYIHEGKQLIVSRYNSDKTMYAYSPEGYLTKEATYSPGGFLKSHYNYQRDENGNVTQEDTYRMNSLEGSIVYAYDKKGDAIEKKYLANDGSLLQAEKNKYNKQHLVVQTRNYNSKNDLLSTVKRKYNENNDCISLEAHIKIPKKEKNIVTYSYVYDAHGNWTSKTTYINGTPLQIIERTLEYYE</sequence>